<feature type="domain" description="HTH araC/xylS-type" evidence="4">
    <location>
        <begin position="8"/>
        <end position="106"/>
    </location>
</feature>
<keyword evidence="2" id="KW-0238">DNA-binding</keyword>
<dbReference type="InterPro" id="IPR050959">
    <property type="entry name" value="MarA-like"/>
</dbReference>
<dbReference type="SMART" id="SM00871">
    <property type="entry name" value="AraC_E_bind"/>
    <property type="match status" value="1"/>
</dbReference>
<dbReference type="RefSeq" id="WP_069154155.1">
    <property type="nucleotide sequence ID" value="NZ_MCGH01000003.1"/>
</dbReference>
<evidence type="ECO:0000256" key="3">
    <source>
        <dbReference type="ARBA" id="ARBA00023163"/>
    </source>
</evidence>
<reference evidence="5 6" key="1">
    <citation type="submission" date="2016-07" db="EMBL/GenBank/DDBJ databases">
        <title>Characterization of isolates of Eisenbergiella tayi derived from blood cultures, using whole genome sequencing.</title>
        <authorList>
            <person name="Burdz T."/>
            <person name="Wiebe D."/>
            <person name="Huynh C."/>
            <person name="Bernard K."/>
        </authorList>
    </citation>
    <scope>NUCLEOTIDE SEQUENCE [LARGE SCALE GENOMIC DNA]</scope>
    <source>
        <strain evidence="5 6">NML 110608</strain>
    </source>
</reference>
<dbReference type="InterPro" id="IPR018060">
    <property type="entry name" value="HTH_AraC"/>
</dbReference>
<sequence>MDWLKGMNSVTQYIENNLTHSIQYESLSRIVGCSVYEFSRIFSFMAGMSVSEYIRRRRLSQAVFDIQIGNDKIIDIALKYCYESPTAFARAFKELHGTTPLSARKMGVPLKTYPPITFVLTIKGVNEMNFRIEKKDSFKIMGLSGYENGECKTGDSLTTLWREFMDNYNFRLWNSGGTDNYYTAPFWQVAAYDFQSDGGQTKVIIGAEYKGKRPDGMTVQTVPAATWAVFTISSPTGIDYVPAAYTRIVTEWLPSSQYERDESVPSLEVFPGGDANSPEYQWEIWMPVKNK</sequence>
<organism evidence="5 6">
    <name type="scientific">Eisenbergiella tayi</name>
    <dbReference type="NCBI Taxonomy" id="1432052"/>
    <lineage>
        <taxon>Bacteria</taxon>
        <taxon>Bacillati</taxon>
        <taxon>Bacillota</taxon>
        <taxon>Clostridia</taxon>
        <taxon>Lachnospirales</taxon>
        <taxon>Lachnospiraceae</taxon>
        <taxon>Eisenbergiella</taxon>
    </lineage>
</organism>
<keyword evidence="3" id="KW-0804">Transcription</keyword>
<dbReference type="Pfam" id="PF06445">
    <property type="entry name" value="GyrI-like"/>
    <property type="match status" value="1"/>
</dbReference>
<evidence type="ECO:0000313" key="5">
    <source>
        <dbReference type="EMBL" id="ODM03803.1"/>
    </source>
</evidence>
<dbReference type="SUPFAM" id="SSF46689">
    <property type="entry name" value="Homeodomain-like"/>
    <property type="match status" value="2"/>
</dbReference>
<dbReference type="PANTHER" id="PTHR47504">
    <property type="entry name" value="RIGHT ORIGIN-BINDING PROTEIN"/>
    <property type="match status" value="1"/>
</dbReference>
<comment type="caution">
    <text evidence="5">The sequence shown here is derived from an EMBL/GenBank/DDBJ whole genome shotgun (WGS) entry which is preliminary data.</text>
</comment>
<dbReference type="GO" id="GO:0003700">
    <property type="term" value="F:DNA-binding transcription factor activity"/>
    <property type="evidence" value="ECO:0007669"/>
    <property type="project" value="InterPro"/>
</dbReference>
<dbReference type="Gene3D" id="3.20.80.10">
    <property type="entry name" value="Regulatory factor, effector binding domain"/>
    <property type="match status" value="1"/>
</dbReference>
<evidence type="ECO:0000256" key="1">
    <source>
        <dbReference type="ARBA" id="ARBA00023015"/>
    </source>
</evidence>
<dbReference type="PANTHER" id="PTHR47504:SF5">
    <property type="entry name" value="RIGHT ORIGIN-BINDING PROTEIN"/>
    <property type="match status" value="1"/>
</dbReference>
<evidence type="ECO:0000256" key="2">
    <source>
        <dbReference type="ARBA" id="ARBA00023125"/>
    </source>
</evidence>
<dbReference type="Gene3D" id="1.10.10.60">
    <property type="entry name" value="Homeodomain-like"/>
    <property type="match status" value="2"/>
</dbReference>
<dbReference type="AlphaFoldDB" id="A0A1E3A4W5"/>
<dbReference type="InterPro" id="IPR009057">
    <property type="entry name" value="Homeodomain-like_sf"/>
</dbReference>
<evidence type="ECO:0000313" key="6">
    <source>
        <dbReference type="Proteomes" id="UP000094067"/>
    </source>
</evidence>
<dbReference type="Pfam" id="PF12833">
    <property type="entry name" value="HTH_18"/>
    <property type="match status" value="1"/>
</dbReference>
<evidence type="ECO:0000259" key="4">
    <source>
        <dbReference type="PROSITE" id="PS01124"/>
    </source>
</evidence>
<gene>
    <name evidence="5" type="primary">tetD_7</name>
    <name evidence="5" type="ORF">BEI61_04605</name>
</gene>
<dbReference type="SMART" id="SM00342">
    <property type="entry name" value="HTH_ARAC"/>
    <property type="match status" value="1"/>
</dbReference>
<dbReference type="InterPro" id="IPR010499">
    <property type="entry name" value="AraC_E-bd"/>
</dbReference>
<dbReference type="InterPro" id="IPR011256">
    <property type="entry name" value="Reg_factor_effector_dom_sf"/>
</dbReference>
<keyword evidence="1" id="KW-0805">Transcription regulation</keyword>
<name>A0A1E3A4W5_9FIRM</name>
<dbReference type="Proteomes" id="UP000094067">
    <property type="component" value="Unassembled WGS sequence"/>
</dbReference>
<dbReference type="GO" id="GO:0043565">
    <property type="term" value="F:sequence-specific DNA binding"/>
    <property type="evidence" value="ECO:0007669"/>
    <property type="project" value="InterPro"/>
</dbReference>
<dbReference type="PATRIC" id="fig|1432052.4.peg.5113"/>
<accession>A0A1E3A4W5</accession>
<protein>
    <submittedName>
        <fullName evidence="5">Transposon Tn10 TetD protein</fullName>
    </submittedName>
</protein>
<dbReference type="EMBL" id="MCGH01000003">
    <property type="protein sequence ID" value="ODM03803.1"/>
    <property type="molecule type" value="Genomic_DNA"/>
</dbReference>
<proteinExistence type="predicted"/>
<dbReference type="PROSITE" id="PS01124">
    <property type="entry name" value="HTH_ARAC_FAMILY_2"/>
    <property type="match status" value="1"/>
</dbReference>
<dbReference type="SUPFAM" id="SSF55136">
    <property type="entry name" value="Probable bacterial effector-binding domain"/>
    <property type="match status" value="1"/>
</dbReference>
<dbReference type="InterPro" id="IPR029442">
    <property type="entry name" value="GyrI-like"/>
</dbReference>